<protein>
    <submittedName>
        <fullName evidence="1">Uncharacterized protein</fullName>
    </submittedName>
</protein>
<reference evidence="1" key="1">
    <citation type="submission" date="2020-02" db="EMBL/GenBank/DDBJ databases">
        <authorList>
            <person name="Meier V. D."/>
        </authorList>
    </citation>
    <scope>NUCLEOTIDE SEQUENCE</scope>
    <source>
        <strain evidence="1">AVDCRST_MAG37</strain>
    </source>
</reference>
<evidence type="ECO:0000313" key="1">
    <source>
        <dbReference type="EMBL" id="CAA9423164.1"/>
    </source>
</evidence>
<accession>A0A6J4PR79</accession>
<sequence>MQYVRITHVYSETDADPLVLVAPPLRPLEEKGLALGSGLLVKTMRSLLLSLLLGGLKLVDDLLRLLRDLG</sequence>
<dbReference type="EMBL" id="CADCVD010000004">
    <property type="protein sequence ID" value="CAA9423164.1"/>
    <property type="molecule type" value="Genomic_DNA"/>
</dbReference>
<proteinExistence type="predicted"/>
<name>A0A6J4PR79_9ACTN</name>
<organism evidence="1">
    <name type="scientific">uncultured Rubrobacteraceae bacterium</name>
    <dbReference type="NCBI Taxonomy" id="349277"/>
    <lineage>
        <taxon>Bacteria</taxon>
        <taxon>Bacillati</taxon>
        <taxon>Actinomycetota</taxon>
        <taxon>Rubrobacteria</taxon>
        <taxon>Rubrobacterales</taxon>
        <taxon>Rubrobacteraceae</taxon>
        <taxon>environmental samples</taxon>
    </lineage>
</organism>
<dbReference type="AlphaFoldDB" id="A0A6J4PR79"/>
<gene>
    <name evidence="1" type="ORF">AVDCRST_MAG37-79</name>
</gene>